<organism evidence="14 15">
    <name type="scientific">Onychostoma macrolepis</name>
    <dbReference type="NCBI Taxonomy" id="369639"/>
    <lineage>
        <taxon>Eukaryota</taxon>
        <taxon>Metazoa</taxon>
        <taxon>Chordata</taxon>
        <taxon>Craniata</taxon>
        <taxon>Vertebrata</taxon>
        <taxon>Euteleostomi</taxon>
        <taxon>Actinopterygii</taxon>
        <taxon>Neopterygii</taxon>
        <taxon>Teleostei</taxon>
        <taxon>Ostariophysi</taxon>
        <taxon>Cypriniformes</taxon>
        <taxon>Cyprinidae</taxon>
        <taxon>Acrossocheilinae</taxon>
        <taxon>Onychostoma</taxon>
    </lineage>
</organism>
<feature type="domain" description="Protein kinase" evidence="13">
    <location>
        <begin position="151"/>
        <end position="403"/>
    </location>
</feature>
<dbReference type="GO" id="GO:0005737">
    <property type="term" value="C:cytoplasm"/>
    <property type="evidence" value="ECO:0007669"/>
    <property type="project" value="TreeGrafter"/>
</dbReference>
<reference evidence="14 15" key="1">
    <citation type="submission" date="2020-04" db="EMBL/GenBank/DDBJ databases">
        <title>Chromosome-level genome assembly of a cyprinid fish Onychostoma macrolepis by integration of Nanopore Sequencing, Bionano and Hi-C technology.</title>
        <authorList>
            <person name="Wang D."/>
        </authorList>
    </citation>
    <scope>NUCLEOTIDE SEQUENCE [LARGE SCALE GENOMIC DNA]</scope>
    <source>
        <strain evidence="14">SWU-2019</strain>
        <tissue evidence="14">Muscle</tissue>
    </source>
</reference>
<dbReference type="PANTHER" id="PTHR22984">
    <property type="entry name" value="SERINE/THREONINE-PROTEIN KINASE PIM"/>
    <property type="match status" value="1"/>
</dbReference>
<dbReference type="PROSITE" id="PS00107">
    <property type="entry name" value="PROTEIN_KINASE_ATP"/>
    <property type="match status" value="1"/>
</dbReference>
<name>A0A7J6DGW0_9TELE</name>
<dbReference type="GO" id="GO:0007346">
    <property type="term" value="P:regulation of mitotic cell cycle"/>
    <property type="evidence" value="ECO:0007669"/>
    <property type="project" value="TreeGrafter"/>
</dbReference>
<dbReference type="EC" id="2.7.11.1" evidence="2"/>
<dbReference type="PROSITE" id="PS50011">
    <property type="entry name" value="PROTEIN_KINASE_DOM"/>
    <property type="match status" value="2"/>
</dbReference>
<evidence type="ECO:0000256" key="12">
    <source>
        <dbReference type="SAM" id="MobiDB-lite"/>
    </source>
</evidence>
<evidence type="ECO:0000256" key="4">
    <source>
        <dbReference type="ARBA" id="ARBA00022679"/>
    </source>
</evidence>
<proteinExistence type="inferred from homology"/>
<evidence type="ECO:0000256" key="8">
    <source>
        <dbReference type="ARBA" id="ARBA00047899"/>
    </source>
</evidence>
<feature type="region of interest" description="Disordered" evidence="12">
    <location>
        <begin position="62"/>
        <end position="81"/>
    </location>
</feature>
<evidence type="ECO:0000256" key="7">
    <source>
        <dbReference type="ARBA" id="ARBA00022840"/>
    </source>
</evidence>
<dbReference type="FunFam" id="3.30.200.20:FF:000246">
    <property type="entry name" value="Pim proto-oncogene, serine/threonine kinase,-related 152"/>
    <property type="match status" value="1"/>
</dbReference>
<dbReference type="InterPro" id="IPR000719">
    <property type="entry name" value="Prot_kinase_dom"/>
</dbReference>
<dbReference type="Gene3D" id="3.30.200.20">
    <property type="entry name" value="Phosphorylase Kinase, domain 1"/>
    <property type="match status" value="1"/>
</dbReference>
<dbReference type="InterPro" id="IPR051138">
    <property type="entry name" value="PIM_Ser/Thr_kinase"/>
</dbReference>
<comment type="catalytic activity">
    <reaction evidence="9">
        <text>L-seryl-[protein] + ATP = O-phospho-L-seryl-[protein] + ADP + H(+)</text>
        <dbReference type="Rhea" id="RHEA:17989"/>
        <dbReference type="Rhea" id="RHEA-COMP:9863"/>
        <dbReference type="Rhea" id="RHEA-COMP:11604"/>
        <dbReference type="ChEBI" id="CHEBI:15378"/>
        <dbReference type="ChEBI" id="CHEBI:29999"/>
        <dbReference type="ChEBI" id="CHEBI:30616"/>
        <dbReference type="ChEBI" id="CHEBI:83421"/>
        <dbReference type="ChEBI" id="CHEBI:456216"/>
        <dbReference type="EC" id="2.7.11.1"/>
    </reaction>
</comment>
<feature type="domain" description="Protein kinase" evidence="13">
    <location>
        <begin position="1"/>
        <end position="162"/>
    </location>
</feature>
<protein>
    <recommendedName>
        <fullName evidence="2">non-specific serine/threonine protein kinase</fullName>
        <ecNumber evidence="2">2.7.11.1</ecNumber>
    </recommendedName>
</protein>
<evidence type="ECO:0000313" key="15">
    <source>
        <dbReference type="Proteomes" id="UP000579812"/>
    </source>
</evidence>
<dbReference type="GO" id="GO:0005524">
    <property type="term" value="F:ATP binding"/>
    <property type="evidence" value="ECO:0007669"/>
    <property type="project" value="UniProtKB-UniRule"/>
</dbReference>
<keyword evidence="4" id="KW-0808">Transferase</keyword>
<evidence type="ECO:0000256" key="10">
    <source>
        <dbReference type="PROSITE-ProRule" id="PRU10141"/>
    </source>
</evidence>
<dbReference type="InterPro" id="IPR011009">
    <property type="entry name" value="Kinase-like_dom_sf"/>
</dbReference>
<feature type="binding site" evidence="10">
    <location>
        <position position="184"/>
    </location>
    <ligand>
        <name>ATP</name>
        <dbReference type="ChEBI" id="CHEBI:30616"/>
    </ligand>
</feature>
<dbReference type="SUPFAM" id="SSF56112">
    <property type="entry name" value="Protein kinase-like (PK-like)"/>
    <property type="match status" value="2"/>
</dbReference>
<dbReference type="PANTHER" id="PTHR22984:SF11">
    <property type="entry name" value="AURORA KINASE-RELATED"/>
    <property type="match status" value="1"/>
</dbReference>
<dbReference type="GO" id="GO:0004674">
    <property type="term" value="F:protein serine/threonine kinase activity"/>
    <property type="evidence" value="ECO:0007669"/>
    <property type="project" value="UniProtKB-KW"/>
</dbReference>
<keyword evidence="15" id="KW-1185">Reference proteome</keyword>
<gene>
    <name evidence="14" type="ORF">G5714_000623</name>
</gene>
<accession>A0A7J6DGW0</accession>
<dbReference type="Proteomes" id="UP000579812">
    <property type="component" value="Unassembled WGS sequence"/>
</dbReference>
<sequence length="422" mass="47992">MCFLHGVFHRDIKLDNLLINPESLQVKLIDFGCGDLLRESGYDIFYVPSKCSKRVAEYHQPVSFDEENERPERKKRRTDNADKVSSLLVFDQRGSTGQGQAQQDQAAVPLHEHRTEDHKVQQNVDHGLQEPLSSGLKVPPPENQESILSRNENGRMLGQGGFGSVYEGKRLEDGLEVAVKFARKPRNMEYINNPGHSEPLPLEVGLLILVSKDPKVPQIIQLLDWQLQDQPDQYVMILERPSLCDLFVFVLRCGGTINEDIARLVTWQATHAAHMCIWCGVFHRDIKLNNLLIKPETLEVKLIDFGREIPVHRRVFPPEYDMEGRYHGKPATVRSLGVLLFAMVCGCFPEPNDLLSIALGVWFEPGLSTECCLLIQRLLQQDPNQRIGLEEIQSPPCHSHPRSFCIGWHEKFLSQPLNLSAF</sequence>
<dbReference type="InterPro" id="IPR017441">
    <property type="entry name" value="Protein_kinase_ATP_BS"/>
</dbReference>
<comment type="catalytic activity">
    <reaction evidence="8">
        <text>L-threonyl-[protein] + ATP = O-phospho-L-threonyl-[protein] + ADP + H(+)</text>
        <dbReference type="Rhea" id="RHEA:46608"/>
        <dbReference type="Rhea" id="RHEA-COMP:11060"/>
        <dbReference type="Rhea" id="RHEA-COMP:11605"/>
        <dbReference type="ChEBI" id="CHEBI:15378"/>
        <dbReference type="ChEBI" id="CHEBI:30013"/>
        <dbReference type="ChEBI" id="CHEBI:30616"/>
        <dbReference type="ChEBI" id="CHEBI:61977"/>
        <dbReference type="ChEBI" id="CHEBI:456216"/>
        <dbReference type="EC" id="2.7.11.1"/>
    </reaction>
</comment>
<evidence type="ECO:0000256" key="5">
    <source>
        <dbReference type="ARBA" id="ARBA00022741"/>
    </source>
</evidence>
<keyword evidence="7 10" id="KW-0067">ATP-binding</keyword>
<dbReference type="GO" id="GO:0043066">
    <property type="term" value="P:negative regulation of apoptotic process"/>
    <property type="evidence" value="ECO:0007669"/>
    <property type="project" value="TreeGrafter"/>
</dbReference>
<dbReference type="SMART" id="SM00220">
    <property type="entry name" value="S_TKc"/>
    <property type="match status" value="1"/>
</dbReference>
<dbReference type="InterPro" id="IPR008271">
    <property type="entry name" value="Ser/Thr_kinase_AS"/>
</dbReference>
<evidence type="ECO:0000256" key="1">
    <source>
        <dbReference type="ARBA" id="ARBA00005505"/>
    </source>
</evidence>
<evidence type="ECO:0000256" key="2">
    <source>
        <dbReference type="ARBA" id="ARBA00012513"/>
    </source>
</evidence>
<comment type="caution">
    <text evidence="14">The sequence shown here is derived from an EMBL/GenBank/DDBJ whole genome shotgun (WGS) entry which is preliminary data.</text>
</comment>
<keyword evidence="3 11" id="KW-0723">Serine/threonine-protein kinase</keyword>
<evidence type="ECO:0000259" key="13">
    <source>
        <dbReference type="PROSITE" id="PS50011"/>
    </source>
</evidence>
<evidence type="ECO:0000256" key="9">
    <source>
        <dbReference type="ARBA" id="ARBA00048679"/>
    </source>
</evidence>
<keyword evidence="6" id="KW-0418">Kinase</keyword>
<dbReference type="PROSITE" id="PS00108">
    <property type="entry name" value="PROTEIN_KINASE_ST"/>
    <property type="match status" value="1"/>
</dbReference>
<evidence type="ECO:0000313" key="14">
    <source>
        <dbReference type="EMBL" id="KAF4118572.1"/>
    </source>
</evidence>
<dbReference type="AlphaFoldDB" id="A0A7J6DGW0"/>
<dbReference type="EMBL" id="JAAMOB010000001">
    <property type="protein sequence ID" value="KAF4118572.1"/>
    <property type="molecule type" value="Genomic_DNA"/>
</dbReference>
<dbReference type="Gene3D" id="1.10.510.10">
    <property type="entry name" value="Transferase(Phosphotransferase) domain 1"/>
    <property type="match status" value="2"/>
</dbReference>
<keyword evidence="5 10" id="KW-0547">Nucleotide-binding</keyword>
<evidence type="ECO:0000256" key="3">
    <source>
        <dbReference type="ARBA" id="ARBA00022527"/>
    </source>
</evidence>
<dbReference type="Pfam" id="PF00069">
    <property type="entry name" value="Pkinase"/>
    <property type="match status" value="2"/>
</dbReference>
<evidence type="ECO:0000256" key="6">
    <source>
        <dbReference type="ARBA" id="ARBA00022777"/>
    </source>
</evidence>
<evidence type="ECO:0000256" key="11">
    <source>
        <dbReference type="RuleBase" id="RU000304"/>
    </source>
</evidence>
<comment type="similarity">
    <text evidence="1">Belongs to the protein kinase superfamily. CAMK Ser/Thr protein kinase family. PIM subfamily.</text>
</comment>